<keyword evidence="2" id="KW-1185">Reference proteome</keyword>
<dbReference type="EMBL" id="LXQA010452455">
    <property type="protein sequence ID" value="MCI52760.1"/>
    <property type="molecule type" value="Genomic_DNA"/>
</dbReference>
<dbReference type="Gene3D" id="3.40.50.720">
    <property type="entry name" value="NAD(P)-binding Rossmann-like Domain"/>
    <property type="match status" value="1"/>
</dbReference>
<evidence type="ECO:0000313" key="2">
    <source>
        <dbReference type="Proteomes" id="UP000265520"/>
    </source>
</evidence>
<comment type="caution">
    <text evidence="1">The sequence shown here is derived from an EMBL/GenBank/DDBJ whole genome shotgun (WGS) entry which is preliminary data.</text>
</comment>
<sequence>LTEYSGGEELGKALEGADVVTILTGVPKKPGMAHDDFFQH</sequence>
<name>A0A392SXZ4_9FABA</name>
<proteinExistence type="predicted"/>
<accession>A0A392SXZ4</accession>
<feature type="non-terminal residue" evidence="1">
    <location>
        <position position="1"/>
    </location>
</feature>
<reference evidence="1 2" key="1">
    <citation type="journal article" date="2018" name="Front. Plant Sci.">
        <title>Red Clover (Trifolium pratense) and Zigzag Clover (T. medium) - A Picture of Genomic Similarities and Differences.</title>
        <authorList>
            <person name="Dluhosova J."/>
            <person name="Istvanek J."/>
            <person name="Nedelnik J."/>
            <person name="Repkova J."/>
        </authorList>
    </citation>
    <scope>NUCLEOTIDE SEQUENCE [LARGE SCALE GENOMIC DNA]</scope>
    <source>
        <strain evidence="2">cv. 10/8</strain>
        <tissue evidence="1">Leaf</tissue>
    </source>
</reference>
<dbReference type="AlphaFoldDB" id="A0A392SXZ4"/>
<organism evidence="1 2">
    <name type="scientific">Trifolium medium</name>
    <dbReference type="NCBI Taxonomy" id="97028"/>
    <lineage>
        <taxon>Eukaryota</taxon>
        <taxon>Viridiplantae</taxon>
        <taxon>Streptophyta</taxon>
        <taxon>Embryophyta</taxon>
        <taxon>Tracheophyta</taxon>
        <taxon>Spermatophyta</taxon>
        <taxon>Magnoliopsida</taxon>
        <taxon>eudicotyledons</taxon>
        <taxon>Gunneridae</taxon>
        <taxon>Pentapetalae</taxon>
        <taxon>rosids</taxon>
        <taxon>fabids</taxon>
        <taxon>Fabales</taxon>
        <taxon>Fabaceae</taxon>
        <taxon>Papilionoideae</taxon>
        <taxon>50 kb inversion clade</taxon>
        <taxon>NPAAA clade</taxon>
        <taxon>Hologalegina</taxon>
        <taxon>IRL clade</taxon>
        <taxon>Trifolieae</taxon>
        <taxon>Trifolium</taxon>
    </lineage>
</organism>
<protein>
    <submittedName>
        <fullName evidence="1">Malate dehydrogenase</fullName>
    </submittedName>
</protein>
<evidence type="ECO:0000313" key="1">
    <source>
        <dbReference type="EMBL" id="MCI52760.1"/>
    </source>
</evidence>
<dbReference type="Proteomes" id="UP000265520">
    <property type="component" value="Unassembled WGS sequence"/>
</dbReference>